<sequence>MPLVSGQRRPPACGGIFLALDCVESTAACLSLGSIVRYRRRQTCKGSEFALSTSRSSNLLHPPSHNITTNPTSRTIRFDPRGTCASHHRIPRLLARDGTVVTTRGRVSATAWPIGNRNKPSSSQPKYQHENRSAPLSSMSQEDSAFIKHVQKSARTPPSLCLST</sequence>
<dbReference type="KEGG" id="cdet:87951319"/>
<name>A0AAX4J305_9PEZI</name>
<evidence type="ECO:0000313" key="2">
    <source>
        <dbReference type="EMBL" id="WQF89805.1"/>
    </source>
</evidence>
<feature type="compositionally biased region" description="Polar residues" evidence="1">
    <location>
        <begin position="153"/>
        <end position="164"/>
    </location>
</feature>
<keyword evidence="3" id="KW-1185">Reference proteome</keyword>
<feature type="region of interest" description="Disordered" evidence="1">
    <location>
        <begin position="111"/>
        <end position="164"/>
    </location>
</feature>
<dbReference type="AlphaFoldDB" id="A0AAX4J305"/>
<proteinExistence type="predicted"/>
<evidence type="ECO:0000313" key="3">
    <source>
        <dbReference type="Proteomes" id="UP001322277"/>
    </source>
</evidence>
<accession>A0AAX4J305</accession>
<feature type="compositionally biased region" description="Polar residues" evidence="1">
    <location>
        <begin position="134"/>
        <end position="143"/>
    </location>
</feature>
<gene>
    <name evidence="2" type="ORF">CDEST_14819</name>
</gene>
<dbReference type="GeneID" id="87951319"/>
<dbReference type="Proteomes" id="UP001322277">
    <property type="component" value="Chromosome 10"/>
</dbReference>
<evidence type="ECO:0000256" key="1">
    <source>
        <dbReference type="SAM" id="MobiDB-lite"/>
    </source>
</evidence>
<dbReference type="RefSeq" id="XP_062787026.1">
    <property type="nucleotide sequence ID" value="XM_062930975.1"/>
</dbReference>
<reference evidence="3" key="1">
    <citation type="journal article" date="2023" name="bioRxiv">
        <title>Complete genome of the Medicago anthracnose fungus, Colletotrichum destructivum, reveals a mini-chromosome-like region within a core chromosome.</title>
        <authorList>
            <person name="Lapalu N."/>
            <person name="Simon A."/>
            <person name="Lu A."/>
            <person name="Plaumann P.-L."/>
            <person name="Amselem J."/>
            <person name="Pigne S."/>
            <person name="Auger A."/>
            <person name="Koch C."/>
            <person name="Dallery J.-F."/>
            <person name="O'Connell R.J."/>
        </authorList>
    </citation>
    <scope>NUCLEOTIDE SEQUENCE [LARGE SCALE GENOMIC DNA]</scope>
    <source>
        <strain evidence="3">CBS 520.97</strain>
    </source>
</reference>
<organism evidence="2 3">
    <name type="scientific">Colletotrichum destructivum</name>
    <dbReference type="NCBI Taxonomy" id="34406"/>
    <lineage>
        <taxon>Eukaryota</taxon>
        <taxon>Fungi</taxon>
        <taxon>Dikarya</taxon>
        <taxon>Ascomycota</taxon>
        <taxon>Pezizomycotina</taxon>
        <taxon>Sordariomycetes</taxon>
        <taxon>Hypocreomycetidae</taxon>
        <taxon>Glomerellales</taxon>
        <taxon>Glomerellaceae</taxon>
        <taxon>Colletotrichum</taxon>
        <taxon>Colletotrichum destructivum species complex</taxon>
    </lineage>
</organism>
<dbReference type="EMBL" id="CP137314">
    <property type="protein sequence ID" value="WQF89805.1"/>
    <property type="molecule type" value="Genomic_DNA"/>
</dbReference>
<protein>
    <submittedName>
        <fullName evidence="2">Uncharacterized protein</fullName>
    </submittedName>
</protein>